<organism evidence="2 3">
    <name type="scientific">Sinosporangium album</name>
    <dbReference type="NCBI Taxonomy" id="504805"/>
    <lineage>
        <taxon>Bacteria</taxon>
        <taxon>Bacillati</taxon>
        <taxon>Actinomycetota</taxon>
        <taxon>Actinomycetes</taxon>
        <taxon>Streptosporangiales</taxon>
        <taxon>Streptosporangiaceae</taxon>
        <taxon>Sinosporangium</taxon>
    </lineage>
</organism>
<reference evidence="2 3" key="1">
    <citation type="submission" date="2016-10" db="EMBL/GenBank/DDBJ databases">
        <authorList>
            <person name="de Groot N.N."/>
        </authorList>
    </citation>
    <scope>NUCLEOTIDE SEQUENCE [LARGE SCALE GENOMIC DNA]</scope>
    <source>
        <strain evidence="2 3">CPCC 201354</strain>
    </source>
</reference>
<keyword evidence="1" id="KW-0472">Membrane</keyword>
<protein>
    <recommendedName>
        <fullName evidence="4">DUF4157 domain-containing protein</fullName>
    </recommendedName>
</protein>
<proteinExistence type="predicted"/>
<gene>
    <name evidence="2" type="ORF">SAMN05421505_10983</name>
</gene>
<feature type="transmembrane region" description="Helical" evidence="1">
    <location>
        <begin position="42"/>
        <end position="62"/>
    </location>
</feature>
<evidence type="ECO:0000256" key="1">
    <source>
        <dbReference type="SAM" id="Phobius"/>
    </source>
</evidence>
<name>A0A1G7Y4M9_9ACTN</name>
<dbReference type="STRING" id="504805.SAMN05421505_10983"/>
<evidence type="ECO:0000313" key="3">
    <source>
        <dbReference type="Proteomes" id="UP000198923"/>
    </source>
</evidence>
<keyword evidence="1" id="KW-0812">Transmembrane</keyword>
<dbReference type="Proteomes" id="UP000198923">
    <property type="component" value="Unassembled WGS sequence"/>
</dbReference>
<feature type="transmembrane region" description="Helical" evidence="1">
    <location>
        <begin position="83"/>
        <end position="108"/>
    </location>
</feature>
<sequence>METWPKMRRVLNYVNLSTPLGLAVSVVGGARRLPGPDGLVLAVGYRFPFPIAGAFTVGNVVLTKHDTAYLAQGNLLKHEARHATQWAACLGLPMLPLYVLSLGVSYAVCGDLASWNPFERLAVLEDGFYQRRSPRWARKSDSAADS</sequence>
<keyword evidence="1" id="KW-1133">Transmembrane helix</keyword>
<keyword evidence="3" id="KW-1185">Reference proteome</keyword>
<dbReference type="RefSeq" id="WP_218125785.1">
    <property type="nucleotide sequence ID" value="NZ_FNCN01000009.1"/>
</dbReference>
<dbReference type="AlphaFoldDB" id="A0A1G7Y4M9"/>
<evidence type="ECO:0000313" key="2">
    <source>
        <dbReference type="EMBL" id="SDG90940.1"/>
    </source>
</evidence>
<accession>A0A1G7Y4M9</accession>
<evidence type="ECO:0008006" key="4">
    <source>
        <dbReference type="Google" id="ProtNLM"/>
    </source>
</evidence>
<dbReference type="EMBL" id="FNCN01000009">
    <property type="protein sequence ID" value="SDG90940.1"/>
    <property type="molecule type" value="Genomic_DNA"/>
</dbReference>